<feature type="non-terminal residue" evidence="5">
    <location>
        <position position="1"/>
    </location>
</feature>
<dbReference type="Pfam" id="PF03195">
    <property type="entry name" value="LOB"/>
    <property type="match status" value="1"/>
</dbReference>
<dbReference type="InterPro" id="IPR004883">
    <property type="entry name" value="LOB"/>
</dbReference>
<dbReference type="EMBL" id="AP019301">
    <property type="protein sequence ID" value="BBH03894.1"/>
    <property type="molecule type" value="Genomic_DNA"/>
</dbReference>
<proteinExistence type="inferred from homology"/>
<reference evidence="5" key="1">
    <citation type="journal article" date="2019" name="Science">
        <title>Mutation of a bHLH transcription factor allowed almond domestication.</title>
        <authorList>
            <person name="Sanchez-Perez R."/>
            <person name="Pavan S."/>
            <person name="Mazzeo R."/>
            <person name="Moldovan C."/>
            <person name="Aiese Cigliano R."/>
            <person name="Del Cueto J."/>
            <person name="Ricciardi F."/>
            <person name="Lotti C."/>
            <person name="Ricciardi L."/>
            <person name="Dicenta F."/>
            <person name="Lopez-Marques R.L."/>
            <person name="Lindberg Moller B."/>
        </authorList>
    </citation>
    <scope>NUCLEOTIDE SEQUENCE</scope>
</reference>
<accession>A0A4Y1RI44</accession>
<feature type="compositionally biased region" description="Low complexity" evidence="2">
    <location>
        <begin position="217"/>
        <end position="229"/>
    </location>
</feature>
<feature type="transmembrane region" description="Helical" evidence="3">
    <location>
        <begin position="12"/>
        <end position="36"/>
    </location>
</feature>
<name>A0A4Y1RI44_PRUDU</name>
<feature type="domain" description="LOB" evidence="4">
    <location>
        <begin position="77"/>
        <end position="178"/>
    </location>
</feature>
<evidence type="ECO:0000313" key="5">
    <source>
        <dbReference type="EMBL" id="BBH03894.1"/>
    </source>
</evidence>
<keyword evidence="3" id="KW-0472">Membrane</keyword>
<evidence type="ECO:0000259" key="4">
    <source>
        <dbReference type="PROSITE" id="PS50891"/>
    </source>
</evidence>
<dbReference type="PANTHER" id="PTHR31301:SF193">
    <property type="entry name" value="LOB DOMAIN-CONTAINING PROTEIN 27"/>
    <property type="match status" value="1"/>
</dbReference>
<dbReference type="AlphaFoldDB" id="A0A4Y1RI44"/>
<feature type="region of interest" description="Disordered" evidence="2">
    <location>
        <begin position="209"/>
        <end position="251"/>
    </location>
</feature>
<sequence>IQKMSPILLPTISSFTFFFFFLLLILVQLIATLLLLRHLLLLKRSSNCFLGFSFSRLPLWFQSLFSPNMTLKGATNSACAACKYQRRKCTPECPLAPFFPADQPKMFQNAHKLFGVSNIVKILKNLEPEMKFEAMRSIIYQANIRDKFPVYGCWEVIWQLQYQLLLAEEELQAVQAQLAMYRQHHHHQHQISSVPEYVTSQLELGMAPPNNSLPLFNHNPQPYNNNNNNAMPALPVTQHHHQQQSYSNSSDAAYSSVYIDSKDNNAANPLWVSNPCTTNNNSNNDNSETIQSQLGVLQPLSLQPDVVQDYDELHPFFDTIDDRQSYIDSKEAYESSSEESFKDTTQSMEYAENALKNAASCFSLTSVN</sequence>
<protein>
    <submittedName>
        <fullName evidence="5">LOB domain-containing protein 27</fullName>
    </submittedName>
</protein>
<gene>
    <name evidence="5" type="ORF">Prudu_014889</name>
</gene>
<dbReference type="PANTHER" id="PTHR31301">
    <property type="entry name" value="LOB DOMAIN-CONTAINING PROTEIN 4-RELATED"/>
    <property type="match status" value="1"/>
</dbReference>
<keyword evidence="3" id="KW-0812">Transmembrane</keyword>
<comment type="similarity">
    <text evidence="1">Belongs to the LOB domain-containing protein family.</text>
</comment>
<keyword evidence="3" id="KW-1133">Transmembrane helix</keyword>
<dbReference type="PROSITE" id="PS50891">
    <property type="entry name" value="LOB"/>
    <property type="match status" value="1"/>
</dbReference>
<evidence type="ECO:0000256" key="2">
    <source>
        <dbReference type="SAM" id="MobiDB-lite"/>
    </source>
</evidence>
<evidence type="ECO:0000256" key="1">
    <source>
        <dbReference type="ARBA" id="ARBA00005474"/>
    </source>
</evidence>
<evidence type="ECO:0000256" key="3">
    <source>
        <dbReference type="SAM" id="Phobius"/>
    </source>
</evidence>
<organism evidence="5">
    <name type="scientific">Prunus dulcis</name>
    <name type="common">Almond</name>
    <name type="synonym">Amygdalus dulcis</name>
    <dbReference type="NCBI Taxonomy" id="3755"/>
    <lineage>
        <taxon>Eukaryota</taxon>
        <taxon>Viridiplantae</taxon>
        <taxon>Streptophyta</taxon>
        <taxon>Embryophyta</taxon>
        <taxon>Tracheophyta</taxon>
        <taxon>Spermatophyta</taxon>
        <taxon>Magnoliopsida</taxon>
        <taxon>eudicotyledons</taxon>
        <taxon>Gunneridae</taxon>
        <taxon>Pentapetalae</taxon>
        <taxon>rosids</taxon>
        <taxon>fabids</taxon>
        <taxon>Rosales</taxon>
        <taxon>Rosaceae</taxon>
        <taxon>Amygdaloideae</taxon>
        <taxon>Amygdaleae</taxon>
        <taxon>Prunus</taxon>
    </lineage>
</organism>